<dbReference type="SUPFAM" id="SSF81665">
    <property type="entry name" value="Calcium ATPase, transmembrane domain M"/>
    <property type="match status" value="1"/>
</dbReference>
<dbReference type="InterPro" id="IPR008250">
    <property type="entry name" value="ATPase_P-typ_transduc_dom_A_sf"/>
</dbReference>
<evidence type="ECO:0000259" key="10">
    <source>
        <dbReference type="PROSITE" id="PS50846"/>
    </source>
</evidence>
<reference evidence="11" key="1">
    <citation type="submission" date="2021-01" db="EMBL/GenBank/DDBJ databases">
        <authorList>
            <person name="Corre E."/>
            <person name="Pelletier E."/>
            <person name="Niang G."/>
            <person name="Scheremetjew M."/>
            <person name="Finn R."/>
            <person name="Kale V."/>
            <person name="Holt S."/>
            <person name="Cochrane G."/>
            <person name="Meng A."/>
            <person name="Brown T."/>
            <person name="Cohen L."/>
        </authorList>
    </citation>
    <scope>NUCLEOTIDE SEQUENCE</scope>
    <source>
        <strain evidence="11">CCMP2877</strain>
    </source>
</reference>
<evidence type="ECO:0000256" key="6">
    <source>
        <dbReference type="ARBA" id="ARBA00022989"/>
    </source>
</evidence>
<name>A0A7S1UAP1_9STRA</name>
<dbReference type="Pfam" id="PF00122">
    <property type="entry name" value="E1-E2_ATPase"/>
    <property type="match status" value="1"/>
</dbReference>
<dbReference type="Pfam" id="PF00702">
    <property type="entry name" value="Hydrolase"/>
    <property type="match status" value="1"/>
</dbReference>
<feature type="domain" description="HMA" evidence="10">
    <location>
        <begin position="286"/>
        <end position="353"/>
    </location>
</feature>
<dbReference type="PROSITE" id="PS00154">
    <property type="entry name" value="ATPASE_E1_E2"/>
    <property type="match status" value="1"/>
</dbReference>
<dbReference type="SUPFAM" id="SSF81653">
    <property type="entry name" value="Calcium ATPase, transduction domain A"/>
    <property type="match status" value="1"/>
</dbReference>
<dbReference type="PROSITE" id="PS01047">
    <property type="entry name" value="HMA_1"/>
    <property type="match status" value="1"/>
</dbReference>
<evidence type="ECO:0000256" key="1">
    <source>
        <dbReference type="ARBA" id="ARBA00004127"/>
    </source>
</evidence>
<feature type="region of interest" description="Disordered" evidence="8">
    <location>
        <begin position="803"/>
        <end position="838"/>
    </location>
</feature>
<dbReference type="InterPro" id="IPR023214">
    <property type="entry name" value="HAD_sf"/>
</dbReference>
<dbReference type="CDD" id="cd02094">
    <property type="entry name" value="P-type_ATPase_Cu-like"/>
    <property type="match status" value="1"/>
</dbReference>
<dbReference type="GO" id="GO:0016887">
    <property type="term" value="F:ATP hydrolysis activity"/>
    <property type="evidence" value="ECO:0007669"/>
    <property type="project" value="InterPro"/>
</dbReference>
<dbReference type="InterPro" id="IPR036412">
    <property type="entry name" value="HAD-like_sf"/>
</dbReference>
<feature type="transmembrane region" description="Helical" evidence="9">
    <location>
        <begin position="1124"/>
        <end position="1146"/>
    </location>
</feature>
<dbReference type="SFLD" id="SFLDS00003">
    <property type="entry name" value="Haloacid_Dehalogenase"/>
    <property type="match status" value="1"/>
</dbReference>
<feature type="domain" description="HMA" evidence="10">
    <location>
        <begin position="182"/>
        <end position="253"/>
    </location>
</feature>
<sequence length="1188" mass="124527">MALKLKVEGMTCGHCSRHVNAAIRRAVGDGPSIEVDHRTDSAVVSGLGRAASAEDLIDAIGAAGYAAARSDAAQDRVVELEVTGMRCQSCEKWVREALLKAPGVRAVAADHATGAVKVTGDAGMEGRPALAKRVRALGCYLVVGDSDANTIAPRGGAGAAAGRGGAAGEANGAAPRGKAQSAEVVLQVEGMTCASCASTVQRAALRTDGVLEARVNVMSGRVLVKTVTGDAAGQEERARSIVDDIEVAGFDAHVVKTTSGEERSGPGVDPDDVESGGGGGQRRPLETLVLSVTGMTCEACPTRIMDVVGKEPAVASVNVSIARNRVAVEYQPSPEFGPRDIFAIVEDMSYTPSLWVDSEGGSDDGGDLELRHVLFLRGRFLIAAALTVPLMFIMHERMGGSALARFLRLTDEERDNVIGWFGLRSVFAGDLPFAALLSAVLAGVVQWETGRLFYTRAYRALRVGTANMDVLVASGAGAAYLYSAYFMLRQMAEPDAVGEDFFHTSAMILTFVALGNWLQEASKRRSSSAIRKLLAMQATTATVLTLDGYDSSVDVDDASRARVLDEEDIDAKLLHIGDVVKVLPFEKVPADGVVVLGSSAMDESLLTGESRPVPKQMGAEVVGGSLNGSGRLFVRVTRVGKESMLGTIVSLVEDAQMTRAPSQVIADRVLGYVVPGILGLSAFVFVVWLTLAYAGALPPEWTEDDGKVLFSFLFALAVLLISCPCALGLATPTAVMVGTGVGARHGILIKGADVIENLAEVKHIVFDKTGTLTKGQPHVVRHLLYPEQVPAYVAEKFGKDDALLSQRDEDKEEKEEDDEDDGEVTAQTPPPNRTVSESIAMSQRAAFRILYAAEEASEHPIAAAITAFTREKAYPNGKPVRFRSKDATSLPGMGVVCKLAGGVDVAVGNRRLMQELGIEITKMQDQAIHSLARKGFSIVLLSVGVRGVARGVCAWLAIGDTLRPEAHTVVNLLRRMQIEPWVLSGDNAEAAASVGAQVGIPASNIIAEVKPADKEAKIRSLQAAHGTDAVAMVGDGVNDAPAIARASVGIAIGAGSDVAIEAANVVLVNSSLGGVATAVSLGRVVTRRIKINLWLSLGYNIVAIPVAAGVLYPFTAPARLPPSLAAFAMAMSSVCVVASSLLLNLFKPPRELANVTGIGNGMGAADVVRPAKADVVGPPPSERTPLLG</sequence>
<evidence type="ECO:0000256" key="5">
    <source>
        <dbReference type="ARBA" id="ARBA00022967"/>
    </source>
</evidence>
<dbReference type="SUPFAM" id="SSF55008">
    <property type="entry name" value="HMA, heavy metal-associated domain"/>
    <property type="match status" value="4"/>
</dbReference>
<dbReference type="SUPFAM" id="SSF56784">
    <property type="entry name" value="HAD-like"/>
    <property type="match status" value="1"/>
</dbReference>
<feature type="transmembrane region" description="Helical" evidence="9">
    <location>
        <begin position="1093"/>
        <end position="1112"/>
    </location>
</feature>
<dbReference type="Gene3D" id="3.30.70.100">
    <property type="match status" value="4"/>
</dbReference>
<evidence type="ECO:0000256" key="7">
    <source>
        <dbReference type="ARBA" id="ARBA00023136"/>
    </source>
</evidence>
<dbReference type="PROSITE" id="PS50846">
    <property type="entry name" value="HMA_2"/>
    <property type="match status" value="4"/>
</dbReference>
<evidence type="ECO:0000256" key="4">
    <source>
        <dbReference type="ARBA" id="ARBA00022723"/>
    </source>
</evidence>
<dbReference type="GO" id="GO:0012505">
    <property type="term" value="C:endomembrane system"/>
    <property type="evidence" value="ECO:0007669"/>
    <property type="project" value="UniProtKB-SubCell"/>
</dbReference>
<evidence type="ECO:0000256" key="3">
    <source>
        <dbReference type="ARBA" id="ARBA00022692"/>
    </source>
</evidence>
<dbReference type="PRINTS" id="PR00120">
    <property type="entry name" value="HATPASE"/>
</dbReference>
<evidence type="ECO:0000256" key="9">
    <source>
        <dbReference type="SAM" id="Phobius"/>
    </source>
</evidence>
<dbReference type="InterPro" id="IPR059000">
    <property type="entry name" value="ATPase_P-type_domA"/>
</dbReference>
<keyword evidence="7 9" id="KW-0472">Membrane</keyword>
<keyword evidence="6 9" id="KW-1133">Transmembrane helix</keyword>
<dbReference type="InterPro" id="IPR017969">
    <property type="entry name" value="Heavy-metal-associated_CS"/>
</dbReference>
<dbReference type="InterPro" id="IPR001757">
    <property type="entry name" value="P_typ_ATPase"/>
</dbReference>
<dbReference type="Pfam" id="PF00403">
    <property type="entry name" value="HMA"/>
    <property type="match status" value="4"/>
</dbReference>
<dbReference type="InterPro" id="IPR036163">
    <property type="entry name" value="HMA_dom_sf"/>
</dbReference>
<feature type="transmembrane region" description="Helical" evidence="9">
    <location>
        <begin position="708"/>
        <end position="730"/>
    </location>
</feature>
<proteinExistence type="inferred from homology"/>
<feature type="transmembrane region" description="Helical" evidence="9">
    <location>
        <begin position="500"/>
        <end position="518"/>
    </location>
</feature>
<evidence type="ECO:0000313" key="11">
    <source>
        <dbReference type="EMBL" id="CAD9261670.1"/>
    </source>
</evidence>
<feature type="transmembrane region" description="Helical" evidence="9">
    <location>
        <begin position="466"/>
        <end position="488"/>
    </location>
</feature>
<dbReference type="GO" id="GO:0016020">
    <property type="term" value="C:membrane"/>
    <property type="evidence" value="ECO:0007669"/>
    <property type="project" value="InterPro"/>
</dbReference>
<comment type="subcellular location">
    <subcellularLocation>
        <location evidence="1">Endomembrane system</location>
        <topology evidence="1">Multi-pass membrane protein</topology>
    </subcellularLocation>
</comment>
<dbReference type="InterPro" id="IPR006121">
    <property type="entry name" value="HMA_dom"/>
</dbReference>
<dbReference type="SFLD" id="SFLDG00002">
    <property type="entry name" value="C1.7:_P-type_atpase_like"/>
    <property type="match status" value="1"/>
</dbReference>
<keyword evidence="3 9" id="KW-0812">Transmembrane</keyword>
<comment type="similarity">
    <text evidence="2">Belongs to the cation transport ATPase (P-type) (TC 3.A.3) family. Type IB subfamily.</text>
</comment>
<dbReference type="PANTHER" id="PTHR43520">
    <property type="entry name" value="ATP7, ISOFORM B"/>
    <property type="match status" value="1"/>
</dbReference>
<evidence type="ECO:0000256" key="8">
    <source>
        <dbReference type="SAM" id="MobiDB-lite"/>
    </source>
</evidence>
<dbReference type="FunFam" id="2.70.150.10:FF:000002">
    <property type="entry name" value="Copper-transporting ATPase 1, putative"/>
    <property type="match status" value="1"/>
</dbReference>
<feature type="domain" description="HMA" evidence="10">
    <location>
        <begin position="1"/>
        <end position="68"/>
    </location>
</feature>
<evidence type="ECO:0000256" key="2">
    <source>
        <dbReference type="ARBA" id="ARBA00006024"/>
    </source>
</evidence>
<dbReference type="GO" id="GO:0005524">
    <property type="term" value="F:ATP binding"/>
    <property type="evidence" value="ECO:0007669"/>
    <property type="project" value="InterPro"/>
</dbReference>
<organism evidence="11">
    <name type="scientific">Phaeomonas parva</name>
    <dbReference type="NCBI Taxonomy" id="124430"/>
    <lineage>
        <taxon>Eukaryota</taxon>
        <taxon>Sar</taxon>
        <taxon>Stramenopiles</taxon>
        <taxon>Ochrophyta</taxon>
        <taxon>Pinguiophyceae</taxon>
        <taxon>Pinguiochrysidales</taxon>
        <taxon>Pinguiochrysidaceae</taxon>
        <taxon>Phaeomonas</taxon>
    </lineage>
</organism>
<dbReference type="GO" id="GO:0043682">
    <property type="term" value="F:P-type divalent copper transporter activity"/>
    <property type="evidence" value="ECO:0007669"/>
    <property type="project" value="TreeGrafter"/>
</dbReference>
<dbReference type="AlphaFoldDB" id="A0A7S1UAP1"/>
<dbReference type="PRINTS" id="PR00119">
    <property type="entry name" value="CATATPASE"/>
</dbReference>
<dbReference type="Gene3D" id="3.40.1110.10">
    <property type="entry name" value="Calcium-transporting ATPase, cytoplasmic domain N"/>
    <property type="match status" value="1"/>
</dbReference>
<feature type="domain" description="HMA" evidence="10">
    <location>
        <begin position="76"/>
        <end position="142"/>
    </location>
</feature>
<dbReference type="Gene3D" id="2.70.150.10">
    <property type="entry name" value="Calcium-transporting ATPase, cytoplasmic transduction domain A"/>
    <property type="match status" value="1"/>
</dbReference>
<dbReference type="GO" id="GO:0055070">
    <property type="term" value="P:copper ion homeostasis"/>
    <property type="evidence" value="ECO:0007669"/>
    <property type="project" value="TreeGrafter"/>
</dbReference>
<dbReference type="EMBL" id="HBGJ01031715">
    <property type="protein sequence ID" value="CAD9261670.1"/>
    <property type="molecule type" value="Transcribed_RNA"/>
</dbReference>
<dbReference type="GO" id="GO:0005507">
    <property type="term" value="F:copper ion binding"/>
    <property type="evidence" value="ECO:0007669"/>
    <property type="project" value="TreeGrafter"/>
</dbReference>
<keyword evidence="4" id="KW-0479">Metal-binding</keyword>
<keyword evidence="5" id="KW-1278">Translocase</keyword>
<accession>A0A7S1UAP1</accession>
<dbReference type="CDD" id="cd00371">
    <property type="entry name" value="HMA"/>
    <property type="match status" value="4"/>
</dbReference>
<dbReference type="InterPro" id="IPR044492">
    <property type="entry name" value="P_typ_ATPase_HD_dom"/>
</dbReference>
<feature type="transmembrane region" description="Helical" evidence="9">
    <location>
        <begin position="418"/>
        <end position="445"/>
    </location>
</feature>
<dbReference type="InterPro" id="IPR023298">
    <property type="entry name" value="ATPase_P-typ_TM_dom_sf"/>
</dbReference>
<dbReference type="InterPro" id="IPR023299">
    <property type="entry name" value="ATPase_P-typ_cyto_dom_N"/>
</dbReference>
<dbReference type="Gene3D" id="3.40.50.1000">
    <property type="entry name" value="HAD superfamily/HAD-like"/>
    <property type="match status" value="1"/>
</dbReference>
<feature type="transmembrane region" description="Helical" evidence="9">
    <location>
        <begin position="669"/>
        <end position="696"/>
    </location>
</feature>
<feature type="region of interest" description="Disordered" evidence="8">
    <location>
        <begin position="257"/>
        <end position="282"/>
    </location>
</feature>
<dbReference type="NCBIfam" id="TIGR01494">
    <property type="entry name" value="ATPase_P-type"/>
    <property type="match status" value="2"/>
</dbReference>
<dbReference type="PANTHER" id="PTHR43520:SF8">
    <property type="entry name" value="P-TYPE CU(+) TRANSPORTER"/>
    <property type="match status" value="1"/>
</dbReference>
<gene>
    <name evidence="11" type="ORF">PPAR1163_LOCUS20050</name>
</gene>
<protein>
    <recommendedName>
        <fullName evidence="10">HMA domain-containing protein</fullName>
    </recommendedName>
</protein>
<dbReference type="InterPro" id="IPR018303">
    <property type="entry name" value="ATPase_P-typ_P_site"/>
</dbReference>
<feature type="compositionally biased region" description="Acidic residues" evidence="8">
    <location>
        <begin position="810"/>
        <end position="823"/>
    </location>
</feature>
<dbReference type="SFLD" id="SFLDF00027">
    <property type="entry name" value="p-type_atpase"/>
    <property type="match status" value="1"/>
</dbReference>